<sequence>MADVSELSAAHLVRQAAEQVSTLVRDELRLAQAEFMEKGRHAAFGVGMFGGAGVTAVYGLGALLVAAGLALALVVPGWAAALIVSAVLFLIAGLQVLGGRRHLRQITPLMPEQTISSVKADVDALSVAVEERNRR</sequence>
<feature type="transmembrane region" description="Helical" evidence="1">
    <location>
        <begin position="42"/>
        <end position="72"/>
    </location>
</feature>
<evidence type="ECO:0000256" key="1">
    <source>
        <dbReference type="SAM" id="Phobius"/>
    </source>
</evidence>
<dbReference type="RefSeq" id="WP_203912307.1">
    <property type="nucleotide sequence ID" value="NZ_BONY01000051.1"/>
</dbReference>
<protein>
    <recommendedName>
        <fullName evidence="4">Phage holin family protein</fullName>
    </recommendedName>
</protein>
<accession>A0A8J3QFY3</accession>
<name>A0A8J3QFY3_9ACTN</name>
<comment type="caution">
    <text evidence="2">The sequence shown here is derived from an EMBL/GenBank/DDBJ whole genome shotgun (WGS) entry which is preliminary data.</text>
</comment>
<evidence type="ECO:0000313" key="3">
    <source>
        <dbReference type="Proteomes" id="UP000612899"/>
    </source>
</evidence>
<feature type="transmembrane region" description="Helical" evidence="1">
    <location>
        <begin position="78"/>
        <end position="97"/>
    </location>
</feature>
<evidence type="ECO:0008006" key="4">
    <source>
        <dbReference type="Google" id="ProtNLM"/>
    </source>
</evidence>
<dbReference type="Pfam" id="PF07332">
    <property type="entry name" value="Phage_holin_3_6"/>
    <property type="match status" value="1"/>
</dbReference>
<keyword evidence="1" id="KW-0472">Membrane</keyword>
<reference evidence="2" key="1">
    <citation type="submission" date="2021-01" db="EMBL/GenBank/DDBJ databases">
        <title>Whole genome shotgun sequence of Rhizocola hellebori NBRC 109834.</title>
        <authorList>
            <person name="Komaki H."/>
            <person name="Tamura T."/>
        </authorList>
    </citation>
    <scope>NUCLEOTIDE SEQUENCE</scope>
    <source>
        <strain evidence="2">NBRC 109834</strain>
    </source>
</reference>
<dbReference type="Proteomes" id="UP000612899">
    <property type="component" value="Unassembled WGS sequence"/>
</dbReference>
<gene>
    <name evidence="2" type="ORF">Rhe02_66230</name>
</gene>
<proteinExistence type="predicted"/>
<dbReference type="AlphaFoldDB" id="A0A8J3QFY3"/>
<dbReference type="InterPro" id="IPR009937">
    <property type="entry name" value="Phage_holin_3_6"/>
</dbReference>
<evidence type="ECO:0000313" key="2">
    <source>
        <dbReference type="EMBL" id="GIH08556.1"/>
    </source>
</evidence>
<keyword evidence="1" id="KW-1133">Transmembrane helix</keyword>
<dbReference type="EMBL" id="BONY01000051">
    <property type="protein sequence ID" value="GIH08556.1"/>
    <property type="molecule type" value="Genomic_DNA"/>
</dbReference>
<keyword evidence="1" id="KW-0812">Transmembrane</keyword>
<organism evidence="2 3">
    <name type="scientific">Rhizocola hellebori</name>
    <dbReference type="NCBI Taxonomy" id="1392758"/>
    <lineage>
        <taxon>Bacteria</taxon>
        <taxon>Bacillati</taxon>
        <taxon>Actinomycetota</taxon>
        <taxon>Actinomycetes</taxon>
        <taxon>Micromonosporales</taxon>
        <taxon>Micromonosporaceae</taxon>
        <taxon>Rhizocola</taxon>
    </lineage>
</organism>
<keyword evidence="3" id="KW-1185">Reference proteome</keyword>